<dbReference type="InterPro" id="IPR014030">
    <property type="entry name" value="Ketoacyl_synth_N"/>
</dbReference>
<dbReference type="InterPro" id="IPR016039">
    <property type="entry name" value="Thiolase-like"/>
</dbReference>
<accession>A0A8J8BFU0</accession>
<dbReference type="InterPro" id="IPR001227">
    <property type="entry name" value="Ac_transferase_dom_sf"/>
</dbReference>
<proteinExistence type="predicted"/>
<dbReference type="GO" id="GO:0006633">
    <property type="term" value="P:fatty acid biosynthetic process"/>
    <property type="evidence" value="ECO:0007669"/>
    <property type="project" value="TreeGrafter"/>
</dbReference>
<dbReference type="AlphaFoldDB" id="A0A8J8BFU0"/>
<reference evidence="3" key="1">
    <citation type="submission" date="2021-04" db="EMBL/GenBank/DDBJ databases">
        <title>Genome based classification of Actinospica acidithermotolerans sp. nov., an actinobacterium isolated from an Indonesian hot spring.</title>
        <authorList>
            <person name="Kusuma A.B."/>
            <person name="Putra K.E."/>
            <person name="Nafisah S."/>
            <person name="Loh J."/>
            <person name="Nouioui I."/>
            <person name="Goodfellow M."/>
        </authorList>
    </citation>
    <scope>NUCLEOTIDE SEQUENCE</scope>
    <source>
        <strain evidence="3">DSM 45618</strain>
    </source>
</reference>
<name>A0A8J8BFU0_9ACTN</name>
<dbReference type="SMART" id="SM00825">
    <property type="entry name" value="PKS_KS"/>
    <property type="match status" value="1"/>
</dbReference>
<dbReference type="InterPro" id="IPR050091">
    <property type="entry name" value="PKS_NRPS_Biosynth_Enz"/>
</dbReference>
<dbReference type="InterPro" id="IPR020841">
    <property type="entry name" value="PKS_Beta-ketoAc_synthase_dom"/>
</dbReference>
<dbReference type="PROSITE" id="PS52004">
    <property type="entry name" value="KS3_2"/>
    <property type="match status" value="1"/>
</dbReference>
<keyword evidence="4" id="KW-1185">Reference proteome</keyword>
<feature type="domain" description="Ketosynthase family 3 (KS3)" evidence="2">
    <location>
        <begin position="6"/>
        <end position="419"/>
    </location>
</feature>
<organism evidence="3 4">
    <name type="scientific">Actinocrinis puniceicyclus</name>
    <dbReference type="NCBI Taxonomy" id="977794"/>
    <lineage>
        <taxon>Bacteria</taxon>
        <taxon>Bacillati</taxon>
        <taxon>Actinomycetota</taxon>
        <taxon>Actinomycetes</taxon>
        <taxon>Catenulisporales</taxon>
        <taxon>Actinospicaceae</taxon>
        <taxon>Actinocrinis</taxon>
    </lineage>
</organism>
<dbReference type="SUPFAM" id="SSF53901">
    <property type="entry name" value="Thiolase-like"/>
    <property type="match status" value="1"/>
</dbReference>
<dbReference type="Pfam" id="PF02801">
    <property type="entry name" value="Ketoacyl-synt_C"/>
    <property type="match status" value="1"/>
</dbReference>
<comment type="caution">
    <text evidence="3">The sequence shown here is derived from an EMBL/GenBank/DDBJ whole genome shotgun (WGS) entry which is preliminary data.</text>
</comment>
<evidence type="ECO:0000259" key="2">
    <source>
        <dbReference type="PROSITE" id="PS52004"/>
    </source>
</evidence>
<dbReference type="RefSeq" id="WP_281416883.1">
    <property type="nucleotide sequence ID" value="NZ_JAGSXH010000260.1"/>
</dbReference>
<protein>
    <submittedName>
        <fullName evidence="3">Type I polyketide synthase</fullName>
    </submittedName>
</protein>
<dbReference type="Gene3D" id="3.40.47.10">
    <property type="match status" value="1"/>
</dbReference>
<dbReference type="Gene3D" id="3.30.70.3290">
    <property type="match status" value="1"/>
</dbReference>
<dbReference type="InterPro" id="IPR032821">
    <property type="entry name" value="PKS_assoc"/>
</dbReference>
<dbReference type="InterPro" id="IPR014031">
    <property type="entry name" value="Ketoacyl_synth_C"/>
</dbReference>
<dbReference type="PANTHER" id="PTHR43775">
    <property type="entry name" value="FATTY ACID SYNTHASE"/>
    <property type="match status" value="1"/>
</dbReference>
<dbReference type="PANTHER" id="PTHR43775:SF51">
    <property type="entry name" value="INACTIVE PHENOLPHTHIOCEROL SYNTHESIS POLYKETIDE SYNTHASE TYPE I PKS1-RELATED"/>
    <property type="match status" value="1"/>
</dbReference>
<evidence type="ECO:0000256" key="1">
    <source>
        <dbReference type="ARBA" id="ARBA00022679"/>
    </source>
</evidence>
<dbReference type="CDD" id="cd00833">
    <property type="entry name" value="PKS"/>
    <property type="match status" value="1"/>
</dbReference>
<dbReference type="Pfam" id="PF00109">
    <property type="entry name" value="ketoacyl-synt"/>
    <property type="match status" value="1"/>
</dbReference>
<dbReference type="Gene3D" id="3.40.366.10">
    <property type="entry name" value="Malonyl-Coenzyme A Acyl Carrier Protein, domain 2"/>
    <property type="match status" value="1"/>
</dbReference>
<dbReference type="Proteomes" id="UP000677913">
    <property type="component" value="Unassembled WGS sequence"/>
</dbReference>
<evidence type="ECO:0000313" key="3">
    <source>
        <dbReference type="EMBL" id="MBS2967015.1"/>
    </source>
</evidence>
<keyword evidence="1" id="KW-0808">Transferase</keyword>
<dbReference type="Pfam" id="PF16197">
    <property type="entry name" value="KAsynt_C_assoc"/>
    <property type="match status" value="1"/>
</dbReference>
<feature type="non-terminal residue" evidence="3">
    <location>
        <position position="536"/>
    </location>
</feature>
<sequence>MTPVARRQIAIVGIASRMPNSSGAEEFWRLLHGGVDAVRDRDADRPFGPQRGGFLNGIDQFDADFFRMSPREAAGTDPQQRLALELAWQALEDAGIVAPQAACPPASPGTLAVFLGVMAADYADLVAMGGPDGVTRHTLTGLARSMTANRVSHVLGQQGPSITVDTGQSSSLVAVHLACESLHKGEADIALAGGVHLHVSPLSTAAAEAAGVLSPDGRCFVFDERANGYVRGEGGGVVVLKPLARALEDGDHVYAVIEGSAVATGCGDGGLTVPSAAAQARAMSDALGSAGVDPARVQYLELHGTGTRVGDPVEAAALGSVYGVSRETPLAVGSVKTNIGHLEGAAGIAGLIKTVLCIDNRELVPSLNFARPNPEIDMAGLGLRVVVENEPWPADEESIAAGVTSLGIGGTCCHMVLTAAPKCVAPQPESPVRPAGPVPVVVSAKSDVALRAQAGRLRAHLLARPGLGVRDVAFSAATSRARFDRRAAVVAGDRDGVLSGLAALERGESVAGVVEGRVVGGRTAFLFSGQGAQRVG</sequence>
<evidence type="ECO:0000313" key="4">
    <source>
        <dbReference type="Proteomes" id="UP000677913"/>
    </source>
</evidence>
<dbReference type="GO" id="GO:0004312">
    <property type="term" value="F:fatty acid synthase activity"/>
    <property type="evidence" value="ECO:0007669"/>
    <property type="project" value="TreeGrafter"/>
</dbReference>
<gene>
    <name evidence="3" type="ORF">KGA66_28535</name>
</gene>
<dbReference type="EMBL" id="JAGSXH010000260">
    <property type="protein sequence ID" value="MBS2967015.1"/>
    <property type="molecule type" value="Genomic_DNA"/>
</dbReference>